<dbReference type="Proteomes" id="UP000681722">
    <property type="component" value="Unassembled WGS sequence"/>
</dbReference>
<dbReference type="OrthoDB" id="684045at2759"/>
<feature type="domain" description="BTB" evidence="1">
    <location>
        <begin position="1"/>
        <end position="70"/>
    </location>
</feature>
<evidence type="ECO:0000313" key="3">
    <source>
        <dbReference type="EMBL" id="CAF3604619.1"/>
    </source>
</evidence>
<dbReference type="Gene3D" id="3.30.710.10">
    <property type="entry name" value="Potassium Channel Kv1.1, Chain A"/>
    <property type="match status" value="1"/>
</dbReference>
<dbReference type="AlphaFoldDB" id="A0A813TTS6"/>
<dbReference type="Proteomes" id="UP000663829">
    <property type="component" value="Unassembled WGS sequence"/>
</dbReference>
<dbReference type="EMBL" id="CAJOBC010000591">
    <property type="protein sequence ID" value="CAF3604619.1"/>
    <property type="molecule type" value="Genomic_DNA"/>
</dbReference>
<reference evidence="2" key="1">
    <citation type="submission" date="2021-02" db="EMBL/GenBank/DDBJ databases">
        <authorList>
            <person name="Nowell W R."/>
        </authorList>
    </citation>
    <scope>NUCLEOTIDE SEQUENCE</scope>
</reference>
<dbReference type="EMBL" id="CAJNOQ010000591">
    <property type="protein sequence ID" value="CAF0818368.1"/>
    <property type="molecule type" value="Genomic_DNA"/>
</dbReference>
<dbReference type="CDD" id="cd18186">
    <property type="entry name" value="BTB_POZ_ZBTB_KLHL-like"/>
    <property type="match status" value="1"/>
</dbReference>
<dbReference type="InterPro" id="IPR011333">
    <property type="entry name" value="SKP1/BTB/POZ_sf"/>
</dbReference>
<evidence type="ECO:0000259" key="1">
    <source>
        <dbReference type="Pfam" id="PF00651"/>
    </source>
</evidence>
<dbReference type="InterPro" id="IPR000210">
    <property type="entry name" value="BTB/POZ_dom"/>
</dbReference>
<protein>
    <recommendedName>
        <fullName evidence="1">BTB domain-containing protein</fullName>
    </recommendedName>
</protein>
<sequence>MFQSMMLEQQTSQLKIDDYDADVVDEFLKYLYTDQCSLDGLNSFGEQLLALADKYTIQQLKAQVEGHFIQYKLNKENCLKLLILSDMHQANLLKDFTIKFINTNLSIFEHGTSDWKTFRQSYPNLVADLYEKAVNLRIKR</sequence>
<accession>A0A813TTS6</accession>
<dbReference type="Gene3D" id="1.25.40.420">
    <property type="match status" value="1"/>
</dbReference>
<dbReference type="Pfam" id="PF00651">
    <property type="entry name" value="BTB"/>
    <property type="match status" value="1"/>
</dbReference>
<name>A0A813TTS6_9BILA</name>
<dbReference type="SUPFAM" id="SSF54695">
    <property type="entry name" value="POZ domain"/>
    <property type="match status" value="1"/>
</dbReference>
<comment type="caution">
    <text evidence="2">The sequence shown here is derived from an EMBL/GenBank/DDBJ whole genome shotgun (WGS) entry which is preliminary data.</text>
</comment>
<evidence type="ECO:0000313" key="2">
    <source>
        <dbReference type="EMBL" id="CAF0818368.1"/>
    </source>
</evidence>
<organism evidence="2 4">
    <name type="scientific">Didymodactylos carnosus</name>
    <dbReference type="NCBI Taxonomy" id="1234261"/>
    <lineage>
        <taxon>Eukaryota</taxon>
        <taxon>Metazoa</taxon>
        <taxon>Spiralia</taxon>
        <taxon>Gnathifera</taxon>
        <taxon>Rotifera</taxon>
        <taxon>Eurotatoria</taxon>
        <taxon>Bdelloidea</taxon>
        <taxon>Philodinida</taxon>
        <taxon>Philodinidae</taxon>
        <taxon>Didymodactylos</taxon>
    </lineage>
</organism>
<evidence type="ECO:0000313" key="4">
    <source>
        <dbReference type="Proteomes" id="UP000663829"/>
    </source>
</evidence>
<dbReference type="PANTHER" id="PTHR24413">
    <property type="entry name" value="SPECKLE-TYPE POZ PROTEIN"/>
    <property type="match status" value="1"/>
</dbReference>
<proteinExistence type="predicted"/>
<gene>
    <name evidence="2" type="ORF">GPM918_LOCUS4411</name>
    <name evidence="3" type="ORF">SRO942_LOCUS4412</name>
</gene>
<keyword evidence="4" id="KW-1185">Reference proteome</keyword>